<dbReference type="Pfam" id="PF04608">
    <property type="entry name" value="PgpA"/>
    <property type="match status" value="1"/>
</dbReference>
<dbReference type="InterPro" id="IPR036681">
    <property type="entry name" value="PgpA-like_sf"/>
</dbReference>
<dbReference type="PANTHER" id="PTHR36305">
    <property type="entry name" value="PHOSPHATIDYLGLYCEROPHOSPHATASE A"/>
    <property type="match status" value="1"/>
</dbReference>
<accession>A0A7D5E820</accession>
<evidence type="ECO:0000256" key="1">
    <source>
        <dbReference type="SAM" id="Phobius"/>
    </source>
</evidence>
<feature type="transmembrane region" description="Helical" evidence="1">
    <location>
        <begin position="119"/>
        <end position="140"/>
    </location>
</feature>
<reference evidence="3 4" key="1">
    <citation type="submission" date="2020-06" db="EMBL/GenBank/DDBJ databases">
        <title>Methanolobus halotolerans sp. nov., isolated from a saline lake Tus in Siberia.</title>
        <authorList>
            <person name="Shen Y."/>
            <person name="Chen S.-C."/>
            <person name="Lai M.-C."/>
            <person name="Huang H.-H."/>
            <person name="Chiu H.-H."/>
            <person name="Tang S.-L."/>
            <person name="Rogozin D.Y."/>
            <person name="Degermendzhy A.G."/>
        </authorList>
    </citation>
    <scope>NUCLEOTIDE SEQUENCE [LARGE SCALE GENOMIC DNA]</scope>
    <source>
        <strain evidence="3 4">DSM 21339</strain>
    </source>
</reference>
<dbReference type="EMBL" id="CP058215">
    <property type="protein sequence ID" value="QLC49911.1"/>
    <property type="molecule type" value="Genomic_DNA"/>
</dbReference>
<keyword evidence="4" id="KW-1185">Reference proteome</keyword>
<dbReference type="PANTHER" id="PTHR36305:SF1">
    <property type="entry name" value="PHOSPHATIDYLGLYCEROPHOSPHATASE A"/>
    <property type="match status" value="1"/>
</dbReference>
<keyword evidence="1" id="KW-1133">Transmembrane helix</keyword>
<dbReference type="GeneID" id="55821297"/>
<dbReference type="InterPro" id="IPR007686">
    <property type="entry name" value="YutG/PgpA"/>
</dbReference>
<dbReference type="GO" id="GO:0006629">
    <property type="term" value="P:lipid metabolic process"/>
    <property type="evidence" value="ECO:0007669"/>
    <property type="project" value="InterPro"/>
</dbReference>
<protein>
    <submittedName>
        <fullName evidence="3">Phosphatidylglycerophosphatase A</fullName>
    </submittedName>
</protein>
<feature type="transmembrane region" description="Helical" evidence="1">
    <location>
        <begin position="76"/>
        <end position="99"/>
    </location>
</feature>
<feature type="domain" description="YutG/PgpA" evidence="2">
    <location>
        <begin position="7"/>
        <end position="140"/>
    </location>
</feature>
<evidence type="ECO:0000313" key="3">
    <source>
        <dbReference type="EMBL" id="QLC49911.1"/>
    </source>
</evidence>
<dbReference type="OrthoDB" id="382501at2157"/>
<dbReference type="Proteomes" id="UP000509594">
    <property type="component" value="Chromosome"/>
</dbReference>
<keyword evidence="1" id="KW-0472">Membrane</keyword>
<organism evidence="3 4">
    <name type="scientific">Methanolobus zinderi</name>
    <dbReference type="NCBI Taxonomy" id="536044"/>
    <lineage>
        <taxon>Archaea</taxon>
        <taxon>Methanobacteriati</taxon>
        <taxon>Methanobacteriota</taxon>
        <taxon>Stenosarchaea group</taxon>
        <taxon>Methanomicrobia</taxon>
        <taxon>Methanosarcinales</taxon>
        <taxon>Methanosarcinaceae</taxon>
        <taxon>Methanolobus</taxon>
    </lineage>
</organism>
<feature type="transmembrane region" description="Helical" evidence="1">
    <location>
        <begin position="44"/>
        <end position="64"/>
    </location>
</feature>
<keyword evidence="1" id="KW-0812">Transmembrane</keyword>
<proteinExistence type="predicted"/>
<dbReference type="KEGG" id="mzi:HWN40_06440"/>
<evidence type="ECO:0000313" key="4">
    <source>
        <dbReference type="Proteomes" id="UP000509594"/>
    </source>
</evidence>
<dbReference type="RefSeq" id="WP_176964967.1">
    <property type="nucleotide sequence ID" value="NZ_CP058215.1"/>
</dbReference>
<sequence>MSDMSIFIASLAGIGWLPFAAGIASVLGAGWGWWLRSHSKYWHYVLILQVFLAIAISENAVAISGGDPPYIVIDEFVAAAFLIIPAVSLVDVVTGFILFSLLDYYEIFGIHRVENLHGGFGIVLDDMAAVLLSILFVILINRTFRYWKRIKDSRMD</sequence>
<dbReference type="SUPFAM" id="SSF101307">
    <property type="entry name" value="YutG-like"/>
    <property type="match status" value="1"/>
</dbReference>
<evidence type="ECO:0000259" key="2">
    <source>
        <dbReference type="Pfam" id="PF04608"/>
    </source>
</evidence>
<dbReference type="InterPro" id="IPR026037">
    <property type="entry name" value="PgpA"/>
</dbReference>
<gene>
    <name evidence="3" type="ORF">HWN40_06440</name>
</gene>
<name>A0A7D5E820_9EURY</name>
<dbReference type="GO" id="GO:0008962">
    <property type="term" value="F:phosphatidylglycerophosphatase activity"/>
    <property type="evidence" value="ECO:0007669"/>
    <property type="project" value="InterPro"/>
</dbReference>
<dbReference type="AlphaFoldDB" id="A0A7D5E820"/>